<organism evidence="1 2">
    <name type="scientific">Anaerobaca lacustris</name>
    <dbReference type="NCBI Taxonomy" id="3044600"/>
    <lineage>
        <taxon>Bacteria</taxon>
        <taxon>Pseudomonadati</taxon>
        <taxon>Planctomycetota</taxon>
        <taxon>Phycisphaerae</taxon>
        <taxon>Sedimentisphaerales</taxon>
        <taxon>Anaerobacaceae</taxon>
        <taxon>Anaerobaca</taxon>
    </lineage>
</organism>
<dbReference type="Proteomes" id="UP001431776">
    <property type="component" value="Unassembled WGS sequence"/>
</dbReference>
<keyword evidence="2" id="KW-1185">Reference proteome</keyword>
<dbReference type="EMBL" id="JASCXX010000006">
    <property type="protein sequence ID" value="MDI6448747.1"/>
    <property type="molecule type" value="Genomic_DNA"/>
</dbReference>
<comment type="caution">
    <text evidence="1">The sequence shown here is derived from an EMBL/GenBank/DDBJ whole genome shotgun (WGS) entry which is preliminary data.</text>
</comment>
<accession>A0AAW6TSS2</accession>
<evidence type="ECO:0000313" key="1">
    <source>
        <dbReference type="EMBL" id="MDI6448747.1"/>
    </source>
</evidence>
<sequence length="121" mass="12722">MRTVAEKRSLAVALAAGVVLWSLLLGGCHGQRRAARASQPCPVCRNQTRILPLAKLTYTTCVCPACRTVTTLNAATPAAVEDYAGAEVGDAVEVCSHCQIIVERCAACRQDRNKRAGAAGP</sequence>
<protein>
    <submittedName>
        <fullName evidence="1">Uncharacterized protein</fullName>
    </submittedName>
</protein>
<gene>
    <name evidence="1" type="ORF">QJ522_06795</name>
</gene>
<evidence type="ECO:0000313" key="2">
    <source>
        <dbReference type="Proteomes" id="UP001431776"/>
    </source>
</evidence>
<proteinExistence type="predicted"/>
<reference evidence="1" key="1">
    <citation type="submission" date="2023-05" db="EMBL/GenBank/DDBJ databases">
        <title>Anaerotaeda fermentans gen. nov., sp. nov., a novel anaerobic planctomycete of the new family within the order Sedimentisphaerales isolated from Taman Peninsula, Russia.</title>
        <authorList>
            <person name="Khomyakova M.A."/>
            <person name="Merkel A.Y."/>
            <person name="Slobodkin A.I."/>
        </authorList>
    </citation>
    <scope>NUCLEOTIDE SEQUENCE</scope>
    <source>
        <strain evidence="1">M17dextr</strain>
    </source>
</reference>
<name>A0AAW6TSS2_9BACT</name>
<dbReference type="AlphaFoldDB" id="A0AAW6TSS2"/>
<dbReference type="RefSeq" id="WP_349244156.1">
    <property type="nucleotide sequence ID" value="NZ_JASCXX010000006.1"/>
</dbReference>
<dbReference type="PROSITE" id="PS51257">
    <property type="entry name" value="PROKAR_LIPOPROTEIN"/>
    <property type="match status" value="1"/>
</dbReference>